<comment type="caution">
    <text evidence="1">The sequence shown here is derived from an EMBL/GenBank/DDBJ whole genome shotgun (WGS) entry which is preliminary data.</text>
</comment>
<name>A0A3N0YGE4_ANAGA</name>
<dbReference type="Proteomes" id="UP000281406">
    <property type="component" value="Unassembled WGS sequence"/>
</dbReference>
<sequence length="311" mass="32377">MPAHEWSSGGFRHICGVGAGEQRTSVLLSAPLQIQSPASRLPHTARSLRQSSPQTKSLSMLQCQHQSGWLRLSSPRSPRLMKSLTRHRAASVIFDEDLKEDFPLSVLSLLIPPSSKSPRFATKASQSSGPTSAGSLQFLGSSTVYSTLLCGSSSGLSVSSYALALGSPGSTSSCQTPVTPPRLVDQSAPHWLLPPLNPPGAVVLMAPLGSFIPLTPPWAVVALSAPQTSGSSAALCPSTLSAPSDSTFPLTLPWSSVTPALLQSSGTLSPPHRCGSALASRSIARSHQLFGFTSISSISVCHLGLPAKSPQ</sequence>
<dbReference type="EMBL" id="RJVU01042602">
    <property type="protein sequence ID" value="ROL45184.1"/>
    <property type="molecule type" value="Genomic_DNA"/>
</dbReference>
<reference evidence="1 2" key="1">
    <citation type="submission" date="2018-10" db="EMBL/GenBank/DDBJ databases">
        <title>Genome assembly for a Yunnan-Guizhou Plateau 3E fish, Anabarilius grahami (Regan), and its evolutionary and genetic applications.</title>
        <authorList>
            <person name="Jiang W."/>
        </authorList>
    </citation>
    <scope>NUCLEOTIDE SEQUENCE [LARGE SCALE GENOMIC DNA]</scope>
    <source>
        <strain evidence="1">AG-KIZ</strain>
        <tissue evidence="1">Muscle</tissue>
    </source>
</reference>
<organism evidence="1 2">
    <name type="scientific">Anabarilius grahami</name>
    <name type="common">Kanglang fish</name>
    <name type="synonym">Barilius grahami</name>
    <dbReference type="NCBI Taxonomy" id="495550"/>
    <lineage>
        <taxon>Eukaryota</taxon>
        <taxon>Metazoa</taxon>
        <taxon>Chordata</taxon>
        <taxon>Craniata</taxon>
        <taxon>Vertebrata</taxon>
        <taxon>Euteleostomi</taxon>
        <taxon>Actinopterygii</taxon>
        <taxon>Neopterygii</taxon>
        <taxon>Teleostei</taxon>
        <taxon>Ostariophysi</taxon>
        <taxon>Cypriniformes</taxon>
        <taxon>Xenocyprididae</taxon>
        <taxon>Xenocypridinae</taxon>
        <taxon>Xenocypridinae incertae sedis</taxon>
        <taxon>Anabarilius</taxon>
    </lineage>
</organism>
<protein>
    <submittedName>
        <fullName evidence="1">Uncharacterized protein</fullName>
    </submittedName>
</protein>
<evidence type="ECO:0000313" key="1">
    <source>
        <dbReference type="EMBL" id="ROL45184.1"/>
    </source>
</evidence>
<keyword evidence="2" id="KW-1185">Reference proteome</keyword>
<dbReference type="AlphaFoldDB" id="A0A3N0YGE4"/>
<accession>A0A3N0YGE4</accession>
<gene>
    <name evidence="1" type="ORF">DPX16_8313</name>
</gene>
<proteinExistence type="predicted"/>
<evidence type="ECO:0000313" key="2">
    <source>
        <dbReference type="Proteomes" id="UP000281406"/>
    </source>
</evidence>